<gene>
    <name evidence="2" type="ORF">DPX16_20047</name>
</gene>
<proteinExistence type="predicted"/>
<feature type="compositionally biased region" description="Polar residues" evidence="1">
    <location>
        <begin position="68"/>
        <end position="91"/>
    </location>
</feature>
<evidence type="ECO:0000313" key="3">
    <source>
        <dbReference type="Proteomes" id="UP000281406"/>
    </source>
</evidence>
<feature type="region of interest" description="Disordered" evidence="1">
    <location>
        <begin position="61"/>
        <end position="93"/>
    </location>
</feature>
<accession>A0A3N0XQR4</accession>
<dbReference type="Proteomes" id="UP000281406">
    <property type="component" value="Unassembled WGS sequence"/>
</dbReference>
<comment type="caution">
    <text evidence="2">The sequence shown here is derived from an EMBL/GenBank/DDBJ whole genome shotgun (WGS) entry which is preliminary data.</text>
</comment>
<dbReference type="EMBL" id="RJVU01063416">
    <property type="protein sequence ID" value="ROJ25234.1"/>
    <property type="molecule type" value="Genomic_DNA"/>
</dbReference>
<evidence type="ECO:0000256" key="1">
    <source>
        <dbReference type="SAM" id="MobiDB-lite"/>
    </source>
</evidence>
<reference evidence="2 3" key="1">
    <citation type="submission" date="2018-10" db="EMBL/GenBank/DDBJ databases">
        <title>Genome assembly for a Yunnan-Guizhou Plateau 3E fish, Anabarilius grahami (Regan), and its evolutionary and genetic applications.</title>
        <authorList>
            <person name="Jiang W."/>
        </authorList>
    </citation>
    <scope>NUCLEOTIDE SEQUENCE [LARGE SCALE GENOMIC DNA]</scope>
    <source>
        <strain evidence="2">AG-KIZ</strain>
        <tissue evidence="2">Muscle</tissue>
    </source>
</reference>
<evidence type="ECO:0000313" key="2">
    <source>
        <dbReference type="EMBL" id="ROJ25234.1"/>
    </source>
</evidence>
<dbReference type="OrthoDB" id="5920062at2759"/>
<organism evidence="2 3">
    <name type="scientific">Anabarilius grahami</name>
    <name type="common">Kanglang fish</name>
    <name type="synonym">Barilius grahami</name>
    <dbReference type="NCBI Taxonomy" id="495550"/>
    <lineage>
        <taxon>Eukaryota</taxon>
        <taxon>Metazoa</taxon>
        <taxon>Chordata</taxon>
        <taxon>Craniata</taxon>
        <taxon>Vertebrata</taxon>
        <taxon>Euteleostomi</taxon>
        <taxon>Actinopterygii</taxon>
        <taxon>Neopterygii</taxon>
        <taxon>Teleostei</taxon>
        <taxon>Ostariophysi</taxon>
        <taxon>Cypriniformes</taxon>
        <taxon>Xenocyprididae</taxon>
        <taxon>Xenocypridinae</taxon>
        <taxon>Xenocypridinae incertae sedis</taxon>
        <taxon>Anabarilius</taxon>
    </lineage>
</organism>
<protein>
    <submittedName>
        <fullName evidence="2">Uncharacterized protein</fullName>
    </submittedName>
</protein>
<dbReference type="AlphaFoldDB" id="A0A3N0XQR4"/>
<sequence>MDGLLRNCATGCRVDEAFMMDDLVDSISADTSGLRCGHVQLRIVFITPVKGHSLRQMTKKMNDDRSNQKWNTLSQTRQAPTSTNHSALNHQSTDHRHLHVITPLINTTINNTHTQHSMSGLVRRYSC</sequence>
<name>A0A3N0XQR4_ANAGA</name>
<keyword evidence="3" id="KW-1185">Reference proteome</keyword>